<comment type="similarity">
    <text evidence="3">Belongs to the acetyltransferase family. RimJ subfamily.</text>
</comment>
<name>A0A512NQQ4_9HYPH</name>
<keyword evidence="6" id="KW-1185">Reference proteome</keyword>
<protein>
    <recommendedName>
        <fullName evidence="4">N-acetyltransferase domain-containing protein</fullName>
    </recommendedName>
</protein>
<dbReference type="PROSITE" id="PS51186">
    <property type="entry name" value="GNAT"/>
    <property type="match status" value="1"/>
</dbReference>
<dbReference type="InterPro" id="IPR051531">
    <property type="entry name" value="N-acetyltransferase"/>
</dbReference>
<dbReference type="PANTHER" id="PTHR43792">
    <property type="entry name" value="GNAT FAMILY, PUTATIVE (AFU_ORTHOLOGUE AFUA_3G00765)-RELATED-RELATED"/>
    <property type="match status" value="1"/>
</dbReference>
<evidence type="ECO:0000259" key="4">
    <source>
        <dbReference type="PROSITE" id="PS51186"/>
    </source>
</evidence>
<dbReference type="Pfam" id="PF13302">
    <property type="entry name" value="Acetyltransf_3"/>
    <property type="match status" value="1"/>
</dbReference>
<dbReference type="Gene3D" id="3.40.630.30">
    <property type="match status" value="1"/>
</dbReference>
<feature type="domain" description="N-acetyltransferase" evidence="4">
    <location>
        <begin position="19"/>
        <end position="182"/>
    </location>
</feature>
<evidence type="ECO:0000313" key="6">
    <source>
        <dbReference type="Proteomes" id="UP000321058"/>
    </source>
</evidence>
<dbReference type="SUPFAM" id="SSF55729">
    <property type="entry name" value="Acyl-CoA N-acyltransferases (Nat)"/>
    <property type="match status" value="1"/>
</dbReference>
<comment type="caution">
    <text evidence="5">The sequence shown here is derived from an EMBL/GenBank/DDBJ whole genome shotgun (WGS) entry which is preliminary data.</text>
</comment>
<dbReference type="OrthoDB" id="5295305at2"/>
<evidence type="ECO:0000313" key="5">
    <source>
        <dbReference type="EMBL" id="GEP61269.1"/>
    </source>
</evidence>
<dbReference type="CDD" id="cd04301">
    <property type="entry name" value="NAT_SF"/>
    <property type="match status" value="1"/>
</dbReference>
<reference evidence="5 6" key="1">
    <citation type="submission" date="2019-07" db="EMBL/GenBank/DDBJ databases">
        <title>Whole genome shotgun sequence of Reyranella soli NBRC 108950.</title>
        <authorList>
            <person name="Hosoyama A."/>
            <person name="Uohara A."/>
            <person name="Ohji S."/>
            <person name="Ichikawa N."/>
        </authorList>
    </citation>
    <scope>NUCLEOTIDE SEQUENCE [LARGE SCALE GENOMIC DNA]</scope>
    <source>
        <strain evidence="5 6">NBRC 108950</strain>
    </source>
</reference>
<proteinExistence type="inferred from homology"/>
<dbReference type="RefSeq" id="WP_147156583.1">
    <property type="nucleotide sequence ID" value="NZ_BKAJ01000211.1"/>
</dbReference>
<dbReference type="Proteomes" id="UP000321058">
    <property type="component" value="Unassembled WGS sequence"/>
</dbReference>
<accession>A0A512NQQ4</accession>
<evidence type="ECO:0000256" key="2">
    <source>
        <dbReference type="ARBA" id="ARBA00023315"/>
    </source>
</evidence>
<keyword evidence="2" id="KW-0012">Acyltransferase</keyword>
<dbReference type="EMBL" id="BKAJ01000211">
    <property type="protein sequence ID" value="GEP61269.1"/>
    <property type="molecule type" value="Genomic_DNA"/>
</dbReference>
<evidence type="ECO:0000256" key="3">
    <source>
        <dbReference type="ARBA" id="ARBA00038502"/>
    </source>
</evidence>
<dbReference type="InterPro" id="IPR016181">
    <property type="entry name" value="Acyl_CoA_acyltransferase"/>
</dbReference>
<dbReference type="AlphaFoldDB" id="A0A512NQQ4"/>
<keyword evidence="1" id="KW-0808">Transferase</keyword>
<dbReference type="PANTHER" id="PTHR43792:SF8">
    <property type="entry name" value="[RIBOSOMAL PROTEIN US5]-ALANINE N-ACETYLTRANSFERASE"/>
    <property type="match status" value="1"/>
</dbReference>
<sequence>MTIFEKPLPPPPVLETERLILRPLVPVDAPVIQRRFPRWDIVRYLNPRVPWPYPDDGAIRFIEICQGEMARGEKHHWSIRLKDGPDELVGSINLWPDDGQSRDMRGFWLDPEFQGRGLMTEAADRVTDYAFRELDWPHLWVSNDDRNLASARVKERQGARLVAFEPFRSVSGDGRRMVWLIEREAWLERSTEASARPNIAAHKAKRSER</sequence>
<dbReference type="InterPro" id="IPR000182">
    <property type="entry name" value="GNAT_dom"/>
</dbReference>
<dbReference type="GO" id="GO:0016747">
    <property type="term" value="F:acyltransferase activity, transferring groups other than amino-acyl groups"/>
    <property type="evidence" value="ECO:0007669"/>
    <property type="project" value="InterPro"/>
</dbReference>
<organism evidence="5 6">
    <name type="scientific">Reyranella soli</name>
    <dbReference type="NCBI Taxonomy" id="1230389"/>
    <lineage>
        <taxon>Bacteria</taxon>
        <taxon>Pseudomonadati</taxon>
        <taxon>Pseudomonadota</taxon>
        <taxon>Alphaproteobacteria</taxon>
        <taxon>Hyphomicrobiales</taxon>
        <taxon>Reyranellaceae</taxon>
        <taxon>Reyranella</taxon>
    </lineage>
</organism>
<evidence type="ECO:0000256" key="1">
    <source>
        <dbReference type="ARBA" id="ARBA00022679"/>
    </source>
</evidence>
<gene>
    <name evidence="5" type="ORF">RSO01_84350</name>
</gene>